<feature type="coiled-coil region" evidence="1">
    <location>
        <begin position="177"/>
        <end position="208"/>
    </location>
</feature>
<protein>
    <submittedName>
        <fullName evidence="2">Uncharacterized protein</fullName>
    </submittedName>
</protein>
<evidence type="ECO:0000313" key="3">
    <source>
        <dbReference type="Proteomes" id="UP001427805"/>
    </source>
</evidence>
<reference evidence="2 3" key="1">
    <citation type="submission" date="2024-05" db="EMBL/GenBank/DDBJ databases">
        <title>Sphingomonas sp. HF-S3 16S ribosomal RNA gene Genome sequencing and assembly.</title>
        <authorList>
            <person name="Lee H."/>
        </authorList>
    </citation>
    <scope>NUCLEOTIDE SEQUENCE [LARGE SCALE GENOMIC DNA]</scope>
    <source>
        <strain evidence="2 3">HF-S3</strain>
    </source>
</reference>
<comment type="caution">
    <text evidence="2">The sequence shown here is derived from an EMBL/GenBank/DDBJ whole genome shotgun (WGS) entry which is preliminary data.</text>
</comment>
<name>A0ABV0BBP8_9SPHN</name>
<organism evidence="2 3">
    <name type="scientific">Sphingomonas rustica</name>
    <dbReference type="NCBI Taxonomy" id="3103142"/>
    <lineage>
        <taxon>Bacteria</taxon>
        <taxon>Pseudomonadati</taxon>
        <taxon>Pseudomonadota</taxon>
        <taxon>Alphaproteobacteria</taxon>
        <taxon>Sphingomonadales</taxon>
        <taxon>Sphingomonadaceae</taxon>
        <taxon>Sphingomonas</taxon>
    </lineage>
</organism>
<proteinExistence type="predicted"/>
<evidence type="ECO:0000256" key="1">
    <source>
        <dbReference type="SAM" id="Coils"/>
    </source>
</evidence>
<keyword evidence="1" id="KW-0175">Coiled coil</keyword>
<dbReference type="RefSeq" id="WP_346248008.1">
    <property type="nucleotide sequence ID" value="NZ_JBDIZK010000011.1"/>
</dbReference>
<evidence type="ECO:0000313" key="2">
    <source>
        <dbReference type="EMBL" id="MEN3748964.1"/>
    </source>
</evidence>
<accession>A0ABV0BBP8</accession>
<sequence>MAEACQAERETLHTLVEDLGGALSTSIRAISDRYQPEFDRISDDAPDGGGIDAKLGIEVDIDWETITIALDLPEVTMTLQSWSLDLPQVTMKDKRIVFHTPSIRMVRRKIGQYPEFHGFKIKWKNIYADVPETFMQQHEIVMGIPEVRMDRTEFKLDVPEFAMRTQQLKFDVPQITVKSISVEAAELKEDAEDKAAEMQAEIAATKETLFGSARERIAGSASTYFTCMRTQIQMKRDEIAGAFEPGIAMTRQALSKLEDVKAGAEAEDTRARLADLIARRDAATVQFDAAVQRIAEEEKTVVEGLLRSLRGVA</sequence>
<keyword evidence="3" id="KW-1185">Reference proteome</keyword>
<dbReference type="EMBL" id="JBDIZK010000011">
    <property type="protein sequence ID" value="MEN3748964.1"/>
    <property type="molecule type" value="Genomic_DNA"/>
</dbReference>
<dbReference type="Proteomes" id="UP001427805">
    <property type="component" value="Unassembled WGS sequence"/>
</dbReference>
<gene>
    <name evidence="2" type="ORF">TPR58_17445</name>
</gene>